<gene>
    <name evidence="2" type="ORF">FSP39_018005</name>
</gene>
<evidence type="ECO:0000313" key="3">
    <source>
        <dbReference type="Proteomes" id="UP001186944"/>
    </source>
</evidence>
<dbReference type="Proteomes" id="UP001186944">
    <property type="component" value="Unassembled WGS sequence"/>
</dbReference>
<accession>A0AA88Y003</accession>
<dbReference type="EMBL" id="VSWD01000010">
    <property type="protein sequence ID" value="KAK3091215.1"/>
    <property type="molecule type" value="Genomic_DNA"/>
</dbReference>
<dbReference type="CDD" id="cd19757">
    <property type="entry name" value="Bbox1"/>
    <property type="match status" value="1"/>
</dbReference>
<keyword evidence="3" id="KW-1185">Reference proteome</keyword>
<dbReference type="AlphaFoldDB" id="A0AA88Y003"/>
<feature type="compositionally biased region" description="Basic and acidic residues" evidence="1">
    <location>
        <begin position="59"/>
        <end position="70"/>
    </location>
</feature>
<protein>
    <recommendedName>
        <fullName evidence="4">B box-type domain-containing protein</fullName>
    </recommendedName>
</protein>
<dbReference type="Gene3D" id="4.10.830.40">
    <property type="match status" value="1"/>
</dbReference>
<organism evidence="2 3">
    <name type="scientific">Pinctada imbricata</name>
    <name type="common">Atlantic pearl-oyster</name>
    <name type="synonym">Pinctada martensii</name>
    <dbReference type="NCBI Taxonomy" id="66713"/>
    <lineage>
        <taxon>Eukaryota</taxon>
        <taxon>Metazoa</taxon>
        <taxon>Spiralia</taxon>
        <taxon>Lophotrochozoa</taxon>
        <taxon>Mollusca</taxon>
        <taxon>Bivalvia</taxon>
        <taxon>Autobranchia</taxon>
        <taxon>Pteriomorphia</taxon>
        <taxon>Pterioida</taxon>
        <taxon>Pterioidea</taxon>
        <taxon>Pteriidae</taxon>
        <taxon>Pinctada</taxon>
    </lineage>
</organism>
<dbReference type="SUPFAM" id="SSF50969">
    <property type="entry name" value="YVTN repeat-like/Quinoprotein amine dehydrogenase"/>
    <property type="match status" value="1"/>
</dbReference>
<evidence type="ECO:0000256" key="1">
    <source>
        <dbReference type="SAM" id="MobiDB-lite"/>
    </source>
</evidence>
<reference evidence="2" key="1">
    <citation type="submission" date="2019-08" db="EMBL/GenBank/DDBJ databases">
        <title>The improved chromosome-level genome for the pearl oyster Pinctada fucata martensii using PacBio sequencing and Hi-C.</title>
        <authorList>
            <person name="Zheng Z."/>
        </authorList>
    </citation>
    <scope>NUCLEOTIDE SEQUENCE</scope>
    <source>
        <strain evidence="2">ZZ-2019</strain>
        <tissue evidence="2">Adductor muscle</tissue>
    </source>
</reference>
<proteinExistence type="predicted"/>
<sequence length="325" mass="37406">MVPILSDLPLYSMEEPKKTNCETCYRRGENKKAEVMCLNCRIRFCEECKDDHLSEESSKEHDVDEFKESFITEPESSSDEEDDNYENDFHEEVYTEEFRTISLKMVKDCTECQIRTVNLMSQDKFLVADSANMQLKVFEKDLRLRVSTPFPTEFCCIACIDDETVLSVWQETLVYWRLEPYECLKIRDVKLKHVGYAVNTNGQDIAVLESADSFVEFFDLDLKLKNSVDLASICNGKPGYAITLDSQENRFYISDRDYDSGTKLLCISFSGQVLWSCAIPASVGGILEYRDHILVVSIGYSRIHKVTREGQDCRGLHKGHWSVSL</sequence>
<name>A0AA88Y003_PINIB</name>
<evidence type="ECO:0000313" key="2">
    <source>
        <dbReference type="EMBL" id="KAK3091215.1"/>
    </source>
</evidence>
<feature type="compositionally biased region" description="Acidic residues" evidence="1">
    <location>
        <begin position="76"/>
        <end position="86"/>
    </location>
</feature>
<dbReference type="InterPro" id="IPR011044">
    <property type="entry name" value="Quino_amine_DH_bsu"/>
</dbReference>
<evidence type="ECO:0008006" key="4">
    <source>
        <dbReference type="Google" id="ProtNLM"/>
    </source>
</evidence>
<comment type="caution">
    <text evidence="2">The sequence shown here is derived from an EMBL/GenBank/DDBJ whole genome shotgun (WGS) entry which is preliminary data.</text>
</comment>
<feature type="region of interest" description="Disordered" evidence="1">
    <location>
        <begin position="59"/>
        <end position="86"/>
    </location>
</feature>